<organism evidence="2 3">
    <name type="scientific">Drosophila navojoa</name>
    <name type="common">Fruit fly</name>
    <dbReference type="NCBI Taxonomy" id="7232"/>
    <lineage>
        <taxon>Eukaryota</taxon>
        <taxon>Metazoa</taxon>
        <taxon>Ecdysozoa</taxon>
        <taxon>Arthropoda</taxon>
        <taxon>Hexapoda</taxon>
        <taxon>Insecta</taxon>
        <taxon>Pterygota</taxon>
        <taxon>Neoptera</taxon>
        <taxon>Endopterygota</taxon>
        <taxon>Diptera</taxon>
        <taxon>Brachycera</taxon>
        <taxon>Muscomorpha</taxon>
        <taxon>Ephydroidea</taxon>
        <taxon>Drosophilidae</taxon>
        <taxon>Drosophila</taxon>
    </lineage>
</organism>
<evidence type="ECO:0000313" key="3">
    <source>
        <dbReference type="Proteomes" id="UP000295192"/>
    </source>
</evidence>
<keyword evidence="3" id="KW-1185">Reference proteome</keyword>
<feature type="non-terminal residue" evidence="2">
    <location>
        <position position="50"/>
    </location>
</feature>
<gene>
    <name evidence="2" type="ORF">AWZ03_015469</name>
</gene>
<evidence type="ECO:0000256" key="1">
    <source>
        <dbReference type="SAM" id="MobiDB-lite"/>
    </source>
</evidence>
<accession>A0A484ALW0</accession>
<sequence>MLSFWSRIFQNCEKELQQNRDLLALEHDFLDQMPVTENSESKTDETSPNE</sequence>
<dbReference type="EMBL" id="LSRL02011863">
    <property type="protein sequence ID" value="TDG38109.1"/>
    <property type="molecule type" value="Genomic_DNA"/>
</dbReference>
<proteinExistence type="predicted"/>
<comment type="caution">
    <text evidence="2">The sequence shown here is derived from an EMBL/GenBank/DDBJ whole genome shotgun (WGS) entry which is preliminary data.</text>
</comment>
<dbReference type="Proteomes" id="UP000295192">
    <property type="component" value="Unassembled WGS sequence"/>
</dbReference>
<dbReference type="AlphaFoldDB" id="A0A484ALW0"/>
<name>A0A484ALW0_DRONA</name>
<feature type="compositionally biased region" description="Basic and acidic residues" evidence="1">
    <location>
        <begin position="39"/>
        <end position="50"/>
    </location>
</feature>
<reference evidence="2 3" key="1">
    <citation type="journal article" date="2019" name="J. Hered.">
        <title>An Improved Genome Assembly for Drosophila navojoa, the Basal Species in the mojavensis Cluster.</title>
        <authorList>
            <person name="Vanderlinde T."/>
            <person name="Dupim E.G."/>
            <person name="Nazario-Yepiz N.O."/>
            <person name="Carvalho A.B."/>
        </authorList>
    </citation>
    <scope>NUCLEOTIDE SEQUENCE [LARGE SCALE GENOMIC DNA]</scope>
    <source>
        <strain evidence="2">Navoj_Jal97</strain>
        <tissue evidence="2">Whole organism</tissue>
    </source>
</reference>
<evidence type="ECO:0000313" key="2">
    <source>
        <dbReference type="EMBL" id="TDG38109.1"/>
    </source>
</evidence>
<protein>
    <submittedName>
        <fullName evidence="2">Uncharacterized protein</fullName>
    </submittedName>
</protein>
<feature type="region of interest" description="Disordered" evidence="1">
    <location>
        <begin position="31"/>
        <end position="50"/>
    </location>
</feature>